<proteinExistence type="predicted"/>
<feature type="region of interest" description="Disordered" evidence="1">
    <location>
        <begin position="197"/>
        <end position="216"/>
    </location>
</feature>
<name>A0A1A8JP14_NOTKU</name>
<sequence length="216" mass="23068">MAHPYEPWLRTTPSSGNSDEMNISSWWDLHRDVQAGSWIDLQTGQGVGLPSVSQGSSMGLQPSLGPYGSDPQLCTLPPVQHAPASHSSHLFPQDGFKMEPLGPDMLQQETFSLDEPQETSVSARPKPQRRSSSRGGGQAVCRCPNCAGTAATGHLSATGSSVARGSHALMNCSAITSPHQDMGTRGSTEMEGWRKALKKSHLHSHPPTCLTPPSLH</sequence>
<dbReference type="AlphaFoldDB" id="A0A1A8JP14"/>
<accession>A0A1A8JP14</accession>
<evidence type="ECO:0000313" key="2">
    <source>
        <dbReference type="EMBL" id="SBR21811.1"/>
    </source>
</evidence>
<protein>
    <submittedName>
        <fullName evidence="2">Sp6 transcription factor</fullName>
    </submittedName>
</protein>
<evidence type="ECO:0000256" key="1">
    <source>
        <dbReference type="SAM" id="MobiDB-lite"/>
    </source>
</evidence>
<gene>
    <name evidence="2" type="primary">SP6</name>
</gene>
<reference evidence="2" key="1">
    <citation type="submission" date="2016-05" db="EMBL/GenBank/DDBJ databases">
        <authorList>
            <person name="Lavstsen T."/>
            <person name="Jespersen J.S."/>
        </authorList>
    </citation>
    <scope>NUCLEOTIDE SEQUENCE</scope>
    <source>
        <tissue evidence="2">Brain</tissue>
    </source>
</reference>
<organism evidence="2">
    <name type="scientific">Nothobranchius kuhntae</name>
    <name type="common">Beira killifish</name>
    <dbReference type="NCBI Taxonomy" id="321403"/>
    <lineage>
        <taxon>Eukaryota</taxon>
        <taxon>Metazoa</taxon>
        <taxon>Chordata</taxon>
        <taxon>Craniata</taxon>
        <taxon>Vertebrata</taxon>
        <taxon>Euteleostomi</taxon>
        <taxon>Actinopterygii</taxon>
        <taxon>Neopterygii</taxon>
        <taxon>Teleostei</taxon>
        <taxon>Neoteleostei</taxon>
        <taxon>Acanthomorphata</taxon>
        <taxon>Ovalentaria</taxon>
        <taxon>Atherinomorphae</taxon>
        <taxon>Cyprinodontiformes</taxon>
        <taxon>Nothobranchiidae</taxon>
        <taxon>Nothobranchius</taxon>
    </lineage>
</organism>
<reference evidence="2" key="2">
    <citation type="submission" date="2016-06" db="EMBL/GenBank/DDBJ databases">
        <title>The genome of a short-lived fish provides insights into sex chromosome evolution and the genetic control of aging.</title>
        <authorList>
            <person name="Reichwald K."/>
            <person name="Felder M."/>
            <person name="Petzold A."/>
            <person name="Koch P."/>
            <person name="Groth M."/>
            <person name="Platzer M."/>
        </authorList>
    </citation>
    <scope>NUCLEOTIDE SEQUENCE</scope>
    <source>
        <tissue evidence="2">Brain</tissue>
    </source>
</reference>
<feature type="compositionally biased region" description="Polar residues" evidence="1">
    <location>
        <begin position="51"/>
        <end position="60"/>
    </location>
</feature>
<feature type="region of interest" description="Disordered" evidence="1">
    <location>
        <begin position="49"/>
        <end position="139"/>
    </location>
</feature>
<dbReference type="EMBL" id="HAEE01001791">
    <property type="protein sequence ID" value="SBR21811.1"/>
    <property type="molecule type" value="Transcribed_RNA"/>
</dbReference>